<name>A0ABS0ATN8_9GAMM</name>
<evidence type="ECO:0000256" key="5">
    <source>
        <dbReference type="RuleBase" id="RU003376"/>
    </source>
</evidence>
<comment type="caution">
    <text evidence="8">The sequence shown here is derived from an EMBL/GenBank/DDBJ whole genome shotgun (WGS) entry which is preliminary data.</text>
</comment>
<keyword evidence="2 5" id="KW-0812">Transmembrane</keyword>
<comment type="subcellular location">
    <subcellularLocation>
        <location evidence="5">Cell membrane</location>
        <topology evidence="5">Multi-pass membrane protein</topology>
    </subcellularLocation>
    <subcellularLocation>
        <location evidence="1">Membrane</location>
        <topology evidence="1">Multi-pass membrane protein</topology>
    </subcellularLocation>
</comment>
<feature type="transmembrane region" description="Helical" evidence="6">
    <location>
        <begin position="101"/>
        <end position="123"/>
    </location>
</feature>
<sequence>MMARAPHRHTMIVAHGMPGLHRLLDGGRPRLALYLFVATVLFASILLAFLLHLRTTPAVFAAASQSLHADLAAAGGLALLTAGLVLGGADRATRRRRPVTGRIVLALLLGLLFLACRGLEGYLEYRAGLLPLPGQPFAYDGTQPHQALLFFHFHHLLAGLHLLFTAVALAALLPALAASRDADRAAPRLTLAAGYWAPVILAWAAAYPAFYLLGR</sequence>
<keyword evidence="4 6" id="KW-0472">Membrane</keyword>
<evidence type="ECO:0000313" key="9">
    <source>
        <dbReference type="Proteomes" id="UP000662703"/>
    </source>
</evidence>
<dbReference type="InterPro" id="IPR013833">
    <property type="entry name" value="Cyt_c_oxidase_su3_a-hlx"/>
</dbReference>
<evidence type="ECO:0000256" key="1">
    <source>
        <dbReference type="ARBA" id="ARBA00004141"/>
    </source>
</evidence>
<dbReference type="SUPFAM" id="SSF81452">
    <property type="entry name" value="Cytochrome c oxidase subunit III-like"/>
    <property type="match status" value="1"/>
</dbReference>
<dbReference type="RefSeq" id="WP_194865692.1">
    <property type="nucleotide sequence ID" value="NZ_ARXX01000047.1"/>
</dbReference>
<organism evidence="8 9">
    <name type="scientific">Alloalcanivorax profundimaris</name>
    <dbReference type="NCBI Taxonomy" id="2735259"/>
    <lineage>
        <taxon>Bacteria</taxon>
        <taxon>Pseudomonadati</taxon>
        <taxon>Pseudomonadota</taxon>
        <taxon>Gammaproteobacteria</taxon>
        <taxon>Oceanospirillales</taxon>
        <taxon>Alcanivoracaceae</taxon>
        <taxon>Alloalcanivorax</taxon>
    </lineage>
</organism>
<accession>A0ABS0ATN8</accession>
<evidence type="ECO:0000256" key="4">
    <source>
        <dbReference type="ARBA" id="ARBA00023136"/>
    </source>
</evidence>
<dbReference type="InterPro" id="IPR035973">
    <property type="entry name" value="Cyt_c_oxidase_su3-like_sf"/>
</dbReference>
<protein>
    <submittedName>
        <fullName evidence="8">Cytochrome/quinol oxidase subunit 3</fullName>
    </submittedName>
</protein>
<evidence type="ECO:0000256" key="2">
    <source>
        <dbReference type="ARBA" id="ARBA00022692"/>
    </source>
</evidence>
<feature type="transmembrane region" description="Helical" evidence="6">
    <location>
        <begin position="71"/>
        <end position="89"/>
    </location>
</feature>
<comment type="similarity">
    <text evidence="5">Belongs to the cytochrome c oxidase subunit 3 family.</text>
</comment>
<keyword evidence="3 6" id="KW-1133">Transmembrane helix</keyword>
<feature type="transmembrane region" description="Helical" evidence="6">
    <location>
        <begin position="31"/>
        <end position="51"/>
    </location>
</feature>
<evidence type="ECO:0000259" key="7">
    <source>
        <dbReference type="PROSITE" id="PS50253"/>
    </source>
</evidence>
<dbReference type="Gene3D" id="1.20.120.80">
    <property type="entry name" value="Cytochrome c oxidase, subunit III, four-helix bundle"/>
    <property type="match status" value="1"/>
</dbReference>
<feature type="transmembrane region" description="Helical" evidence="6">
    <location>
        <begin position="156"/>
        <end position="177"/>
    </location>
</feature>
<reference evidence="8 9" key="1">
    <citation type="submission" date="2012-09" db="EMBL/GenBank/DDBJ databases">
        <title>Genome Sequence of alkane-degrading Bacterium Alcanivorax sp. 521-1.</title>
        <authorList>
            <person name="Lai Q."/>
            <person name="Shao Z."/>
        </authorList>
    </citation>
    <scope>NUCLEOTIDE SEQUENCE [LARGE SCALE GENOMIC DNA]</scope>
    <source>
        <strain evidence="8 9">521-1</strain>
    </source>
</reference>
<feature type="domain" description="Heme-copper oxidase subunit III family profile" evidence="7">
    <location>
        <begin position="23"/>
        <end position="215"/>
    </location>
</feature>
<gene>
    <name evidence="8" type="ORF">Y5W_02772</name>
</gene>
<dbReference type="PROSITE" id="PS50253">
    <property type="entry name" value="COX3"/>
    <property type="match status" value="1"/>
</dbReference>
<evidence type="ECO:0000313" key="8">
    <source>
        <dbReference type="EMBL" id="MBF5057478.1"/>
    </source>
</evidence>
<evidence type="ECO:0000256" key="6">
    <source>
        <dbReference type="SAM" id="Phobius"/>
    </source>
</evidence>
<feature type="transmembrane region" description="Helical" evidence="6">
    <location>
        <begin position="189"/>
        <end position="213"/>
    </location>
</feature>
<evidence type="ECO:0000256" key="3">
    <source>
        <dbReference type="ARBA" id="ARBA00022989"/>
    </source>
</evidence>
<proteinExistence type="inferred from homology"/>
<dbReference type="InterPro" id="IPR000298">
    <property type="entry name" value="Cyt_c_oxidase-like_su3"/>
</dbReference>
<dbReference type="EMBL" id="ARXX01000047">
    <property type="protein sequence ID" value="MBF5057478.1"/>
    <property type="molecule type" value="Genomic_DNA"/>
</dbReference>
<keyword evidence="9" id="KW-1185">Reference proteome</keyword>
<dbReference type="Proteomes" id="UP000662703">
    <property type="component" value="Unassembled WGS sequence"/>
</dbReference>